<dbReference type="OrthoDB" id="4347at2759"/>
<gene>
    <name evidence="1" type="ORF">M430DRAFT_130961</name>
</gene>
<evidence type="ECO:0000313" key="1">
    <source>
        <dbReference type="EMBL" id="PSS27431.1"/>
    </source>
</evidence>
<dbReference type="Proteomes" id="UP000241818">
    <property type="component" value="Unassembled WGS sequence"/>
</dbReference>
<dbReference type="GO" id="GO:0005737">
    <property type="term" value="C:cytoplasm"/>
    <property type="evidence" value="ECO:0007669"/>
    <property type="project" value="TreeGrafter"/>
</dbReference>
<dbReference type="EMBL" id="KZ679006">
    <property type="protein sequence ID" value="PSS27431.1"/>
    <property type="molecule type" value="Genomic_DNA"/>
</dbReference>
<organism evidence="1 2">
    <name type="scientific">Amorphotheca resinae ATCC 22711</name>
    <dbReference type="NCBI Taxonomy" id="857342"/>
    <lineage>
        <taxon>Eukaryota</taxon>
        <taxon>Fungi</taxon>
        <taxon>Dikarya</taxon>
        <taxon>Ascomycota</taxon>
        <taxon>Pezizomycotina</taxon>
        <taxon>Leotiomycetes</taxon>
        <taxon>Helotiales</taxon>
        <taxon>Amorphothecaceae</taxon>
        <taxon>Amorphotheca</taxon>
    </lineage>
</organism>
<proteinExistence type="predicted"/>
<dbReference type="STRING" id="857342.A0A2T3BDF3"/>
<protein>
    <recommendedName>
        <fullName evidence="3">DUF218 domain-containing protein</fullName>
    </recommendedName>
</protein>
<reference evidence="1 2" key="1">
    <citation type="journal article" date="2018" name="New Phytol.">
        <title>Comparative genomics and transcriptomics depict ericoid mycorrhizal fungi as versatile saprotrophs and plant mutualists.</title>
        <authorList>
            <person name="Martino E."/>
            <person name="Morin E."/>
            <person name="Grelet G.A."/>
            <person name="Kuo A."/>
            <person name="Kohler A."/>
            <person name="Daghino S."/>
            <person name="Barry K.W."/>
            <person name="Cichocki N."/>
            <person name="Clum A."/>
            <person name="Dockter R.B."/>
            <person name="Hainaut M."/>
            <person name="Kuo R.C."/>
            <person name="LaButti K."/>
            <person name="Lindahl B.D."/>
            <person name="Lindquist E.A."/>
            <person name="Lipzen A."/>
            <person name="Khouja H.R."/>
            <person name="Magnuson J."/>
            <person name="Murat C."/>
            <person name="Ohm R.A."/>
            <person name="Singer S.W."/>
            <person name="Spatafora J.W."/>
            <person name="Wang M."/>
            <person name="Veneault-Fourrey C."/>
            <person name="Henrissat B."/>
            <person name="Grigoriev I.V."/>
            <person name="Martin F.M."/>
            <person name="Perotto S."/>
        </authorList>
    </citation>
    <scope>NUCLEOTIDE SEQUENCE [LARGE SCALE GENOMIC DNA]</scope>
    <source>
        <strain evidence="1 2">ATCC 22711</strain>
    </source>
</reference>
<dbReference type="PANTHER" id="PTHR28110">
    <property type="entry name" value="TRANSMEMBRANE PROTEIN"/>
    <property type="match status" value="1"/>
</dbReference>
<dbReference type="FunCoup" id="A0A2T3BDF3">
    <property type="interactions" value="53"/>
</dbReference>
<dbReference type="InterPro" id="IPR055323">
    <property type="entry name" value="C57A10.07/YOR238W"/>
</dbReference>
<accession>A0A2T3BDF3</accession>
<evidence type="ECO:0008006" key="3">
    <source>
        <dbReference type="Google" id="ProtNLM"/>
    </source>
</evidence>
<dbReference type="AlphaFoldDB" id="A0A2T3BDF3"/>
<dbReference type="RefSeq" id="XP_024724956.1">
    <property type="nucleotide sequence ID" value="XM_024862168.1"/>
</dbReference>
<dbReference type="PANTHER" id="PTHR28110:SF1">
    <property type="entry name" value="TRANSMEMBRANE PROTEIN"/>
    <property type="match status" value="1"/>
</dbReference>
<dbReference type="InParanoid" id="A0A2T3BDF3"/>
<dbReference type="GeneID" id="36570249"/>
<sequence>MTNPVPKHLILVCCHAIYLGGPSNGLHEEEWLIASFQSGETATFTQHAQAGLNLLSNDPSGLLIFSGSKTRKEVQKSEAQSYLDLCLHNDFWGLLDNCTQKEEIVRERIALEEQALDSFGNLIFSTMLFWKRTGQWPAKITIVSHEFKRERFLDLHVGAMRWPRGKVEYLGIDPVYMTEGSREWDGERTQAVRKGEKERGLGVWERDRFGTGQFLRGKRRERNHWQVGQMLFGSEEERLRSQVRSEIIEYEDGLREEVLKDERQPWEMDL</sequence>
<keyword evidence="2" id="KW-1185">Reference proteome</keyword>
<evidence type="ECO:0000313" key="2">
    <source>
        <dbReference type="Proteomes" id="UP000241818"/>
    </source>
</evidence>
<name>A0A2T3BDF3_AMORE</name>